<name>B8HIR6_PSECP</name>
<keyword evidence="1" id="KW-0614">Plasmid</keyword>
<accession>B8HIR6</accession>
<dbReference type="Proteomes" id="UP000002505">
    <property type="component" value="Plasmid pACHL01"/>
</dbReference>
<dbReference type="KEGG" id="ach:Achl_4362"/>
<organism evidence="1 2">
    <name type="scientific">Pseudarthrobacter chlorophenolicus (strain ATCC 700700 / DSM 12829 / CIP 107037 / JCM 12360 / KCTC 9906 / NCIMB 13794 / A6)</name>
    <name type="common">Arthrobacter chlorophenolicus</name>
    <dbReference type="NCBI Taxonomy" id="452863"/>
    <lineage>
        <taxon>Bacteria</taxon>
        <taxon>Bacillati</taxon>
        <taxon>Actinomycetota</taxon>
        <taxon>Actinomycetes</taxon>
        <taxon>Micrococcales</taxon>
        <taxon>Micrococcaceae</taxon>
        <taxon>Pseudarthrobacter</taxon>
    </lineage>
</organism>
<sequence>MSLRIRKVLGYALTDVVPADQRINWDSPLLDLVGVKPTFGDFMHHLEAAGPFEDPELEDVDMVRAGIGNQLSYRLGSCVVHSFDYGLPSVMALVPPSYASTWIQDDNIFDYVEAHLGGEADTSPALHDVPGIDPYDGRWMDKATGLELNYNYVRGYRRALALNSDVEQHDIAARRISFAGRPRPEEPLFADAAIAAERLTRLVPAEIRELALLGNLFTDQGTWTSLRPILYTYWS</sequence>
<dbReference type="RefSeq" id="WP_012623330.1">
    <property type="nucleotide sequence ID" value="NC_011879.1"/>
</dbReference>
<dbReference type="AlphaFoldDB" id="B8HIR6"/>
<proteinExistence type="predicted"/>
<geneLocation type="plasmid" evidence="1 2">
    <name>pACHL01</name>
</geneLocation>
<keyword evidence="2" id="KW-1185">Reference proteome</keyword>
<dbReference type="EMBL" id="CP001342">
    <property type="protein sequence ID" value="ACL42313.1"/>
    <property type="molecule type" value="Genomic_DNA"/>
</dbReference>
<reference evidence="1" key="1">
    <citation type="submission" date="2009-01" db="EMBL/GenBank/DDBJ databases">
        <title>Complete sequence of plasmid1 of Arthrobacter chlorophenolicus A6.</title>
        <authorList>
            <consortium name="US DOE Joint Genome Institute"/>
            <person name="Lucas S."/>
            <person name="Copeland A."/>
            <person name="Lapidus A."/>
            <person name="Glavina del Rio T."/>
            <person name="Tice H."/>
            <person name="Bruce D."/>
            <person name="Goodwin L."/>
            <person name="Pitluck S."/>
            <person name="Goltsman E."/>
            <person name="Clum A."/>
            <person name="Larimer F."/>
            <person name="Land M."/>
            <person name="Hauser L."/>
            <person name="Kyrpides N."/>
            <person name="Mikhailova N."/>
            <person name="Jansson J."/>
            <person name="Richardson P."/>
        </authorList>
    </citation>
    <scope>NUCLEOTIDE SEQUENCE [LARGE SCALE GENOMIC DNA]</scope>
    <source>
        <strain evidence="1">A6</strain>
        <plasmid evidence="1">pACHL01</plasmid>
    </source>
</reference>
<protein>
    <submittedName>
        <fullName evidence="1">Uncharacterized protein</fullName>
    </submittedName>
</protein>
<gene>
    <name evidence="1" type="ordered locus">Achl_4362</name>
</gene>
<evidence type="ECO:0000313" key="2">
    <source>
        <dbReference type="Proteomes" id="UP000002505"/>
    </source>
</evidence>
<evidence type="ECO:0000313" key="1">
    <source>
        <dbReference type="EMBL" id="ACL42313.1"/>
    </source>
</evidence>
<dbReference type="HOGENOM" id="CLU_1178297_0_0_11"/>